<evidence type="ECO:0000313" key="7">
    <source>
        <dbReference type="Proteomes" id="UP001589798"/>
    </source>
</evidence>
<evidence type="ECO:0000259" key="5">
    <source>
        <dbReference type="Pfam" id="PF01464"/>
    </source>
</evidence>
<accession>A0ABV6CQ63</accession>
<dbReference type="PANTHER" id="PTHR37423:SF2">
    <property type="entry name" value="MEMBRANE-BOUND LYTIC MUREIN TRANSGLYCOSYLASE C"/>
    <property type="match status" value="1"/>
</dbReference>
<dbReference type="Gene3D" id="1.10.530.10">
    <property type="match status" value="1"/>
</dbReference>
<protein>
    <submittedName>
        <fullName evidence="6">Lytic transglycosylase domain-containing protein</fullName>
    </submittedName>
</protein>
<dbReference type="Proteomes" id="UP001589798">
    <property type="component" value="Unassembled WGS sequence"/>
</dbReference>
<name>A0ABV6CQ63_9SPHN</name>
<dbReference type="Pfam" id="PF01464">
    <property type="entry name" value="SLT"/>
    <property type="match status" value="1"/>
</dbReference>
<dbReference type="SUPFAM" id="SSF48435">
    <property type="entry name" value="Bacterial muramidases"/>
    <property type="match status" value="1"/>
</dbReference>
<evidence type="ECO:0000256" key="4">
    <source>
        <dbReference type="SAM" id="SignalP"/>
    </source>
</evidence>
<evidence type="ECO:0000256" key="1">
    <source>
        <dbReference type="ARBA" id="ARBA00007734"/>
    </source>
</evidence>
<dbReference type="InterPro" id="IPR023346">
    <property type="entry name" value="Lysozyme-like_dom_sf"/>
</dbReference>
<dbReference type="InterPro" id="IPR008939">
    <property type="entry name" value="Lytic_TGlycosylase_superhlx_U"/>
</dbReference>
<dbReference type="SUPFAM" id="SSF53955">
    <property type="entry name" value="Lysozyme-like"/>
    <property type="match status" value="1"/>
</dbReference>
<evidence type="ECO:0000313" key="6">
    <source>
        <dbReference type="EMBL" id="MFC0202874.1"/>
    </source>
</evidence>
<organism evidence="6 7">
    <name type="scientific">Novosphingobium soli</name>
    <dbReference type="NCBI Taxonomy" id="574956"/>
    <lineage>
        <taxon>Bacteria</taxon>
        <taxon>Pseudomonadati</taxon>
        <taxon>Pseudomonadota</taxon>
        <taxon>Alphaproteobacteria</taxon>
        <taxon>Sphingomonadales</taxon>
        <taxon>Sphingomonadaceae</taxon>
        <taxon>Novosphingobium</taxon>
    </lineage>
</organism>
<comment type="similarity">
    <text evidence="2">Belongs to the virb1 family.</text>
</comment>
<feature type="chain" id="PRO_5045297067" evidence="4">
    <location>
        <begin position="26"/>
        <end position="663"/>
    </location>
</feature>
<evidence type="ECO:0000256" key="3">
    <source>
        <dbReference type="ARBA" id="ARBA00022729"/>
    </source>
</evidence>
<reference evidence="6 7" key="1">
    <citation type="submission" date="2024-09" db="EMBL/GenBank/DDBJ databases">
        <authorList>
            <person name="Sun Q."/>
            <person name="Mori K."/>
        </authorList>
    </citation>
    <scope>NUCLEOTIDE SEQUENCE [LARGE SCALE GENOMIC DNA]</scope>
    <source>
        <strain evidence="6 7">CCM 7706</strain>
    </source>
</reference>
<feature type="domain" description="Transglycosylase SLT" evidence="5">
    <location>
        <begin position="501"/>
        <end position="603"/>
    </location>
</feature>
<evidence type="ECO:0000256" key="2">
    <source>
        <dbReference type="ARBA" id="ARBA00009387"/>
    </source>
</evidence>
<dbReference type="CDD" id="cd13401">
    <property type="entry name" value="Slt70-like"/>
    <property type="match status" value="1"/>
</dbReference>
<feature type="signal peptide" evidence="4">
    <location>
        <begin position="1"/>
        <end position="25"/>
    </location>
</feature>
<keyword evidence="3 4" id="KW-0732">Signal</keyword>
<dbReference type="PANTHER" id="PTHR37423">
    <property type="entry name" value="SOLUBLE LYTIC MUREIN TRANSGLYCOSYLASE-RELATED"/>
    <property type="match status" value="1"/>
</dbReference>
<comment type="caution">
    <text evidence="6">The sequence shown here is derived from an EMBL/GenBank/DDBJ whole genome shotgun (WGS) entry which is preliminary data.</text>
</comment>
<dbReference type="EMBL" id="JBHLWK010000002">
    <property type="protein sequence ID" value="MFC0202874.1"/>
    <property type="molecule type" value="Genomic_DNA"/>
</dbReference>
<keyword evidence="7" id="KW-1185">Reference proteome</keyword>
<sequence length="663" mass="72190">MSSMLRAPHLLLSISLAVFATPALAQTGLSAGGQDGREWDAARARAMQSHDMAVHQSVERWKLLSSNDRMGFAAYSGFLLSYPGYPQQDKIRGYAEKALLTEMPSPTAVVAFFDRYAPITSEAAGRYAVALSTMRRAEAGTAAVAAWRMGGLTPSDETALRSLYGNRLTSADHDARMDALLWQGERAQAERQVSFVSAGRRSEFMERLTLLQGSAPGTMGLSLPSQVASDPGYVYNRAVQARRSGNLPGAVSLLANRPPLSRPAAEPELWVRELLTVARGADAASAVRIASGIDEAFPAGTDISRQSYRLRDDYTSLVWLGGTKALWSLGDARRAAPLFYRYGAAAQTPGTRSKGFYWAGRALAMAGDTAGANRYFEMAAQYPHYFYGQLSLERLGRPIPNLDTRPAVVPSPAQRASFAGLPITYAVRDVARDADWRTGVQFFREISDQARTVEDHVLVAELAQQIGRRDLAVILGQSAHADGHGEFGRIAFPLIPTPAGTDWTMVHALARQESQFAQNALSHAGARGLMQLMPGTAREQAGKMGLAYSESALVSDASYNILLGDGYFRRVKDYFGGAVPLAVAAYNAGPGNVNKWLRANGDPRTGAIDWIDWMEQIPIYETKNYVQRVLENAVVYETMYPEKSDYNGANKLSRLMPGKRKPG</sequence>
<gene>
    <name evidence="6" type="ORF">ACFFJC_01150</name>
</gene>
<dbReference type="InterPro" id="IPR008258">
    <property type="entry name" value="Transglycosylase_SLT_dom_1"/>
</dbReference>
<dbReference type="RefSeq" id="WP_379485743.1">
    <property type="nucleotide sequence ID" value="NZ_JBHLWK010000002.1"/>
</dbReference>
<dbReference type="Gene3D" id="1.25.20.10">
    <property type="entry name" value="Bacterial muramidases"/>
    <property type="match status" value="1"/>
</dbReference>
<comment type="similarity">
    <text evidence="1">Belongs to the transglycosylase Slt family.</text>
</comment>
<proteinExistence type="inferred from homology"/>